<dbReference type="InterPro" id="IPR037522">
    <property type="entry name" value="HD_GYP_dom"/>
</dbReference>
<dbReference type="InterPro" id="IPR003607">
    <property type="entry name" value="HD/PDEase_dom"/>
</dbReference>
<dbReference type="SUPFAM" id="SSF109604">
    <property type="entry name" value="HD-domain/PDEase-like"/>
    <property type="match status" value="1"/>
</dbReference>
<evidence type="ECO:0000259" key="1">
    <source>
        <dbReference type="PROSITE" id="PS51832"/>
    </source>
</evidence>
<dbReference type="PROSITE" id="PS51832">
    <property type="entry name" value="HD_GYP"/>
    <property type="match status" value="1"/>
</dbReference>
<accession>A0ABS2NRE5</accession>
<dbReference type="Proteomes" id="UP001314796">
    <property type="component" value="Unassembled WGS sequence"/>
</dbReference>
<feature type="domain" description="HD-GYP" evidence="1">
    <location>
        <begin position="114"/>
        <end position="310"/>
    </location>
</feature>
<dbReference type="CDD" id="cd00077">
    <property type="entry name" value="HDc"/>
    <property type="match status" value="1"/>
</dbReference>
<protein>
    <submittedName>
        <fullName evidence="2">HD-GYP domain-containing protein (C-di-GMP phosphodiesterase class II)</fullName>
    </submittedName>
</protein>
<evidence type="ECO:0000313" key="3">
    <source>
        <dbReference type="Proteomes" id="UP001314796"/>
    </source>
</evidence>
<sequence length="362" mass="41133">MRYVPIQHVKAESFLAKPLINDNGHILLKAGAQLNESLIQKIQRMGFLALYIKDEHSQHEIEDVIEAEVRQKATKSLQAFLEGSIDTRKMSTNDMKNLQNKEEEVKSVVKAIIDDLFLQKDIVMNMVDIKKVDDYTYGHCVNVMLLSVMVGIGANMNKQQLYDLAIGSLMHDVGKLFIPKEILLKPSGLTNDEYIAIQQHTTKGFEWLKNYSEFSAPARSVSLQHHERVDGRGYPNGLKEKDIHIYSKITSITDVYDALTSDRYYRRALPAKEAIEYILGGGGQYFSIDLTRIFAKKVNPYPLGTLVRINGGMVGVVEVINNENFQRPIVKILQEKGVKVTPWLCDLYKERNLVIESIIFSV</sequence>
<keyword evidence="3" id="KW-1185">Reference proteome</keyword>
<dbReference type="PANTHER" id="PTHR43155">
    <property type="entry name" value="CYCLIC DI-GMP PHOSPHODIESTERASE PA4108-RELATED"/>
    <property type="match status" value="1"/>
</dbReference>
<proteinExistence type="predicted"/>
<dbReference type="RefSeq" id="WP_204402001.1">
    <property type="nucleotide sequence ID" value="NZ_JAFBEE010000009.1"/>
</dbReference>
<dbReference type="EMBL" id="JAFBEE010000009">
    <property type="protein sequence ID" value="MBM7615144.1"/>
    <property type="molecule type" value="Genomic_DNA"/>
</dbReference>
<comment type="caution">
    <text evidence="2">The sequence shown here is derived from an EMBL/GenBank/DDBJ whole genome shotgun (WGS) entry which is preliminary data.</text>
</comment>
<dbReference type="SMART" id="SM00471">
    <property type="entry name" value="HDc"/>
    <property type="match status" value="1"/>
</dbReference>
<organism evidence="2 3">
    <name type="scientific">Alkaliphilus hydrothermalis</name>
    <dbReference type="NCBI Taxonomy" id="1482730"/>
    <lineage>
        <taxon>Bacteria</taxon>
        <taxon>Bacillati</taxon>
        <taxon>Bacillota</taxon>
        <taxon>Clostridia</taxon>
        <taxon>Peptostreptococcales</taxon>
        <taxon>Natronincolaceae</taxon>
        <taxon>Alkaliphilus</taxon>
    </lineage>
</organism>
<name>A0ABS2NRE5_9FIRM</name>
<evidence type="ECO:0000313" key="2">
    <source>
        <dbReference type="EMBL" id="MBM7615144.1"/>
    </source>
</evidence>
<dbReference type="Pfam" id="PF13487">
    <property type="entry name" value="HD_5"/>
    <property type="match status" value="1"/>
</dbReference>
<dbReference type="Gene3D" id="1.10.3210.10">
    <property type="entry name" value="Hypothetical protein af1432"/>
    <property type="match status" value="1"/>
</dbReference>
<dbReference type="PANTHER" id="PTHR43155:SF2">
    <property type="entry name" value="CYCLIC DI-GMP PHOSPHODIESTERASE PA4108"/>
    <property type="match status" value="1"/>
</dbReference>
<reference evidence="2 3" key="1">
    <citation type="submission" date="2021-01" db="EMBL/GenBank/DDBJ databases">
        <title>Genomic Encyclopedia of Type Strains, Phase IV (KMG-IV): sequencing the most valuable type-strain genomes for metagenomic binning, comparative biology and taxonomic classification.</title>
        <authorList>
            <person name="Goeker M."/>
        </authorList>
    </citation>
    <scope>NUCLEOTIDE SEQUENCE [LARGE SCALE GENOMIC DNA]</scope>
    <source>
        <strain evidence="2 3">DSM 25890</strain>
    </source>
</reference>
<gene>
    <name evidence="2" type="ORF">JOC73_001706</name>
</gene>